<name>A0A1D3JF73_PLAOA</name>
<evidence type="ECO:0000256" key="1">
    <source>
        <dbReference type="SAM" id="Phobius"/>
    </source>
</evidence>
<keyword evidence="1" id="KW-0812">Transmembrane</keyword>
<keyword evidence="3" id="KW-1185">Reference proteome</keyword>
<organism evidence="2 3">
    <name type="scientific">Plasmodium ovale</name>
    <name type="common">malaria parasite P. ovale</name>
    <dbReference type="NCBI Taxonomy" id="36330"/>
    <lineage>
        <taxon>Eukaryota</taxon>
        <taxon>Sar</taxon>
        <taxon>Alveolata</taxon>
        <taxon>Apicomplexa</taxon>
        <taxon>Aconoidasida</taxon>
        <taxon>Haemosporida</taxon>
        <taxon>Plasmodiidae</taxon>
        <taxon>Plasmodium</taxon>
        <taxon>Plasmodium (Plasmodium)</taxon>
    </lineage>
</organism>
<keyword evidence="1" id="KW-0472">Membrane</keyword>
<dbReference type="Proteomes" id="UP000242942">
    <property type="component" value="Unassembled WGS sequence"/>
</dbReference>
<dbReference type="EMBL" id="FLRI01000542">
    <property type="protein sequence ID" value="SBT84563.1"/>
    <property type="molecule type" value="Genomic_DNA"/>
</dbReference>
<feature type="transmembrane region" description="Helical" evidence="1">
    <location>
        <begin position="203"/>
        <end position="224"/>
    </location>
</feature>
<evidence type="ECO:0000313" key="3">
    <source>
        <dbReference type="Proteomes" id="UP000242942"/>
    </source>
</evidence>
<protein>
    <submittedName>
        <fullName evidence="2">PIR protein</fullName>
    </submittedName>
</protein>
<accession>A0A1D3JF73</accession>
<proteinExistence type="predicted"/>
<dbReference type="AlphaFoldDB" id="A0A1D3JF73"/>
<keyword evidence="1" id="KW-1133">Transmembrane helix</keyword>
<sequence>MMESMENSFRTEENTTFKEHCRDNNPEYISGFNGNFVEICELVIKYLDHLKKSGDTLKISRGCKYLYYWLYYTASNLERSSDNVLNYYENLLTLYVYFEGNIRGNYTKDIIQDIFRNVENLYNLYKYFYEFKNTYKSTDKECNKAEKCVHLYNDCIKECLYEKDWDYCDGLETFREHYNEYMKAVICPPNIIKILESYKRLDIATIILIPVIIILVIPFIFFILCNVTKKFHLKFTLFESTICTPLRSKNKYSNSINEETNKLIHLFQTTNKNSKRKKYNVAYHSDEYP</sequence>
<dbReference type="Pfam" id="PF05795">
    <property type="entry name" value="Plasmodium_Vir"/>
    <property type="match status" value="1"/>
</dbReference>
<dbReference type="VEuPathDB" id="PlasmoDB:POWCR01_130056100"/>
<dbReference type="OrthoDB" id="10367845at2759"/>
<dbReference type="InterPro" id="IPR008780">
    <property type="entry name" value="Plasmodium_Vir"/>
</dbReference>
<gene>
    <name evidence="2" type="primary">PocGH01_00207000</name>
    <name evidence="2" type="ORF">POCGH01_00207000</name>
</gene>
<dbReference type="VEuPathDB" id="PlasmoDB:PocGH01_00207000"/>
<evidence type="ECO:0000313" key="2">
    <source>
        <dbReference type="EMBL" id="SBT84563.1"/>
    </source>
</evidence>
<reference evidence="2 3" key="1">
    <citation type="submission" date="2016-06" db="EMBL/GenBank/DDBJ databases">
        <authorList>
            <consortium name="Pathogen Informatics"/>
        </authorList>
    </citation>
    <scope>NUCLEOTIDE SEQUENCE [LARGE SCALE GENOMIC DNA]</scope>
    <source>
        <strain evidence="2">PocGH01</strain>
    </source>
</reference>